<accession>A0A7J9H9Q8</accession>
<comment type="caution">
    <text evidence="1">The sequence shown here is derived from an EMBL/GenBank/DDBJ whole genome shotgun (WGS) entry which is preliminary data.</text>
</comment>
<keyword evidence="2" id="KW-1185">Reference proteome</keyword>
<gene>
    <name evidence="1" type="ORF">Gohar_022451</name>
</gene>
<evidence type="ECO:0000313" key="1">
    <source>
        <dbReference type="EMBL" id="MBA0806579.1"/>
    </source>
</evidence>
<name>A0A7J9H9Q8_9ROSI</name>
<protein>
    <submittedName>
        <fullName evidence="1">Uncharacterized protein</fullName>
    </submittedName>
</protein>
<dbReference type="Proteomes" id="UP000593560">
    <property type="component" value="Unassembled WGS sequence"/>
</dbReference>
<dbReference type="AlphaFoldDB" id="A0A7J9H9Q8"/>
<evidence type="ECO:0000313" key="2">
    <source>
        <dbReference type="Proteomes" id="UP000593560"/>
    </source>
</evidence>
<proteinExistence type="predicted"/>
<dbReference type="EMBL" id="JABFAD010000009">
    <property type="protein sequence ID" value="MBA0806579.1"/>
    <property type="molecule type" value="Genomic_DNA"/>
</dbReference>
<sequence length="59" mass="6947">MEKKRGKLNGHLLRGHYMDFNHQKLLTSSMTRVATESCLRLPSRPRGELRWQGFESFTL</sequence>
<reference evidence="1 2" key="1">
    <citation type="journal article" date="2019" name="Genome Biol. Evol.">
        <title>Insights into the evolution of the New World diploid cottons (Gossypium, subgenus Houzingenia) based on genome sequencing.</title>
        <authorList>
            <person name="Grover C.E."/>
            <person name="Arick M.A. 2nd"/>
            <person name="Thrash A."/>
            <person name="Conover J.L."/>
            <person name="Sanders W.S."/>
            <person name="Peterson D.G."/>
            <person name="Frelichowski J.E."/>
            <person name="Scheffler J.A."/>
            <person name="Scheffler B.E."/>
            <person name="Wendel J.F."/>
        </authorList>
    </citation>
    <scope>NUCLEOTIDE SEQUENCE [LARGE SCALE GENOMIC DNA]</scope>
    <source>
        <strain evidence="1">0</strain>
        <tissue evidence="1">Leaf</tissue>
    </source>
</reference>
<organism evidence="1 2">
    <name type="scientific">Gossypium harknessii</name>
    <dbReference type="NCBI Taxonomy" id="34285"/>
    <lineage>
        <taxon>Eukaryota</taxon>
        <taxon>Viridiplantae</taxon>
        <taxon>Streptophyta</taxon>
        <taxon>Embryophyta</taxon>
        <taxon>Tracheophyta</taxon>
        <taxon>Spermatophyta</taxon>
        <taxon>Magnoliopsida</taxon>
        <taxon>eudicotyledons</taxon>
        <taxon>Gunneridae</taxon>
        <taxon>Pentapetalae</taxon>
        <taxon>rosids</taxon>
        <taxon>malvids</taxon>
        <taxon>Malvales</taxon>
        <taxon>Malvaceae</taxon>
        <taxon>Malvoideae</taxon>
        <taxon>Gossypium</taxon>
    </lineage>
</organism>